<gene>
    <name evidence="3" type="ORF">C8035_v007621</name>
</gene>
<name>A0A4R8QTA3_9PEZI</name>
<reference evidence="3 4" key="1">
    <citation type="submission" date="2018-11" db="EMBL/GenBank/DDBJ databases">
        <title>Genome sequence and assembly of Colletotrichum spinosum.</title>
        <authorList>
            <person name="Gan P."/>
            <person name="Shirasu K."/>
        </authorList>
    </citation>
    <scope>NUCLEOTIDE SEQUENCE [LARGE SCALE GENOMIC DNA]</scope>
    <source>
        <strain evidence="3 4">CBS 515.97</strain>
    </source>
</reference>
<accession>A0A4R8QTA3</accession>
<dbReference type="EMBL" id="QAPG01000021">
    <property type="protein sequence ID" value="TDZ37683.1"/>
    <property type="molecule type" value="Genomic_DNA"/>
</dbReference>
<dbReference type="PANTHER" id="PTHR28133:SF1">
    <property type="entry name" value="REQUIRED FOR RESPIRATORY GROWTH PROTEIN 7, MITOCHONDRIAL"/>
    <property type="match status" value="1"/>
</dbReference>
<evidence type="ECO:0000313" key="4">
    <source>
        <dbReference type="Proteomes" id="UP000295083"/>
    </source>
</evidence>
<evidence type="ECO:0000313" key="3">
    <source>
        <dbReference type="EMBL" id="TDZ37683.1"/>
    </source>
</evidence>
<dbReference type="PANTHER" id="PTHR28133">
    <property type="entry name" value="REQUIRED FOR RESPIRATORY GROWTH PROTEIN 7, MITOCHONDRIAL"/>
    <property type="match status" value="1"/>
</dbReference>
<evidence type="ECO:0000256" key="1">
    <source>
        <dbReference type="ARBA" id="ARBA00004173"/>
    </source>
</evidence>
<dbReference type="Proteomes" id="UP000295083">
    <property type="component" value="Unassembled WGS sequence"/>
</dbReference>
<evidence type="ECO:0000256" key="2">
    <source>
        <dbReference type="ARBA" id="ARBA00023128"/>
    </source>
</evidence>
<protein>
    <submittedName>
        <fullName evidence="3">Uncharacterized protein</fullName>
    </submittedName>
</protein>
<keyword evidence="4" id="KW-1185">Reference proteome</keyword>
<sequence>MIALRRSFPRIRRCRLQCASPVRFSHRRLSTPSALRRAESTGPLFPDPPTAKHRDLSSFVSYAERAGLDKSSTIYVGTHYEYTVSATLAQHGIAAMRVGGVSDNGIDLLGTWKLPSRREKLKVILQCKGGSQNISPSLVRELEGSFIGAPVGWRCEGVVAFLVSENTATKGVREAMSRSRWPMGFISCSRDGVVRQMIWNQRAEDEGLRGMNVGVRHSEETKGEAEVVLTYQGRRIRGESDATYR</sequence>
<keyword evidence="2" id="KW-0496">Mitochondrion</keyword>
<organism evidence="3 4">
    <name type="scientific">Colletotrichum spinosum</name>
    <dbReference type="NCBI Taxonomy" id="1347390"/>
    <lineage>
        <taxon>Eukaryota</taxon>
        <taxon>Fungi</taxon>
        <taxon>Dikarya</taxon>
        <taxon>Ascomycota</taxon>
        <taxon>Pezizomycotina</taxon>
        <taxon>Sordariomycetes</taxon>
        <taxon>Hypocreomycetidae</taxon>
        <taxon>Glomerellales</taxon>
        <taxon>Glomerellaceae</taxon>
        <taxon>Colletotrichum</taxon>
        <taxon>Colletotrichum orbiculare species complex</taxon>
    </lineage>
</organism>
<dbReference type="AlphaFoldDB" id="A0A4R8QTA3"/>
<dbReference type="Pfam" id="PF10356">
    <property type="entry name" value="RRG7"/>
    <property type="match status" value="2"/>
</dbReference>
<dbReference type="GO" id="GO:0005739">
    <property type="term" value="C:mitochondrion"/>
    <property type="evidence" value="ECO:0007669"/>
    <property type="project" value="UniProtKB-SubCell"/>
</dbReference>
<comment type="caution">
    <text evidence="3">The sequence shown here is derived from an EMBL/GenBank/DDBJ whole genome shotgun (WGS) entry which is preliminary data.</text>
</comment>
<proteinExistence type="predicted"/>
<comment type="subcellular location">
    <subcellularLocation>
        <location evidence="1">Mitochondrion</location>
    </subcellularLocation>
</comment>
<dbReference type="InterPro" id="IPR018828">
    <property type="entry name" value="RRG7"/>
</dbReference>